<gene>
    <name evidence="7" type="ORF">SI65_03154</name>
</gene>
<dbReference type="InterPro" id="IPR016024">
    <property type="entry name" value="ARM-type_fold"/>
</dbReference>
<evidence type="ECO:0000259" key="6">
    <source>
        <dbReference type="Pfam" id="PF08167"/>
    </source>
</evidence>
<comment type="similarity">
    <text evidence="2">Belongs to the RIX1/PELP1 family.</text>
</comment>
<dbReference type="Proteomes" id="UP000094569">
    <property type="component" value="Unassembled WGS sequence"/>
</dbReference>
<accession>A0A1E3BN28</accession>
<dbReference type="SUPFAM" id="SSF48371">
    <property type="entry name" value="ARM repeat"/>
    <property type="match status" value="1"/>
</dbReference>
<dbReference type="PANTHER" id="PTHR34105">
    <property type="entry name" value="PROLINE-, GLUTAMIC ACID- AND LEUCINE-RICH PROTEIN 1"/>
    <property type="match status" value="1"/>
</dbReference>
<dbReference type="Pfam" id="PF08167">
    <property type="entry name" value="RIX1"/>
    <property type="match status" value="1"/>
</dbReference>
<evidence type="ECO:0000256" key="1">
    <source>
        <dbReference type="ARBA" id="ARBA00004123"/>
    </source>
</evidence>
<dbReference type="GO" id="GO:0006364">
    <property type="term" value="P:rRNA processing"/>
    <property type="evidence" value="ECO:0007669"/>
    <property type="project" value="TreeGrafter"/>
</dbReference>
<comment type="subcellular location">
    <subcellularLocation>
        <location evidence="1">Nucleus</location>
    </subcellularLocation>
</comment>
<evidence type="ECO:0000313" key="7">
    <source>
        <dbReference type="EMBL" id="ODM22308.1"/>
    </source>
</evidence>
<evidence type="ECO:0000256" key="4">
    <source>
        <dbReference type="ARBA" id="ARBA00023242"/>
    </source>
</evidence>
<feature type="compositionally biased region" description="Polar residues" evidence="5">
    <location>
        <begin position="647"/>
        <end position="659"/>
    </location>
</feature>
<dbReference type="AlphaFoldDB" id="A0A1E3BN28"/>
<protein>
    <recommendedName>
        <fullName evidence="3">Pre-rRNA-processing protein RIX1</fullName>
    </recommendedName>
</protein>
<feature type="compositionally biased region" description="Basic and acidic residues" evidence="5">
    <location>
        <begin position="690"/>
        <end position="706"/>
    </location>
</feature>
<feature type="compositionally biased region" description="Low complexity" evidence="5">
    <location>
        <begin position="707"/>
        <end position="718"/>
    </location>
</feature>
<evidence type="ECO:0000313" key="8">
    <source>
        <dbReference type="Proteomes" id="UP000094569"/>
    </source>
</evidence>
<feature type="compositionally biased region" description="Polar residues" evidence="5">
    <location>
        <begin position="734"/>
        <end position="752"/>
    </location>
</feature>
<organism evidence="7 8">
    <name type="scientific">Aspergillus cristatus</name>
    <name type="common">Chinese Fuzhuan brick tea-fermentation fungus</name>
    <name type="synonym">Eurotium cristatum</name>
    <dbReference type="NCBI Taxonomy" id="573508"/>
    <lineage>
        <taxon>Eukaryota</taxon>
        <taxon>Fungi</taxon>
        <taxon>Dikarya</taxon>
        <taxon>Ascomycota</taxon>
        <taxon>Pezizomycotina</taxon>
        <taxon>Eurotiomycetes</taxon>
        <taxon>Eurotiomycetidae</taxon>
        <taxon>Eurotiales</taxon>
        <taxon>Aspergillaceae</taxon>
        <taxon>Aspergillus</taxon>
        <taxon>Aspergillus subgen. Aspergillus</taxon>
    </lineage>
</organism>
<dbReference type="GO" id="GO:0005634">
    <property type="term" value="C:nucleus"/>
    <property type="evidence" value="ECO:0007669"/>
    <property type="project" value="UniProtKB-SubCell"/>
</dbReference>
<dbReference type="OrthoDB" id="20900at2759"/>
<feature type="compositionally biased region" description="Acidic residues" evidence="5">
    <location>
        <begin position="785"/>
        <end position="796"/>
    </location>
</feature>
<feature type="region of interest" description="Disordered" evidence="5">
    <location>
        <begin position="604"/>
        <end position="796"/>
    </location>
</feature>
<reference evidence="7 8" key="1">
    <citation type="journal article" date="2016" name="BMC Genomics">
        <title>Comparative genomic and transcriptomic analyses of the Fuzhuan brick tea-fermentation fungus Aspergillus cristatus.</title>
        <authorList>
            <person name="Ge Y."/>
            <person name="Wang Y."/>
            <person name="Liu Y."/>
            <person name="Tan Y."/>
            <person name="Ren X."/>
            <person name="Zhang X."/>
            <person name="Hyde K.D."/>
            <person name="Liu Y."/>
            <person name="Liu Z."/>
        </authorList>
    </citation>
    <scope>NUCLEOTIDE SEQUENCE [LARGE SCALE GENOMIC DNA]</scope>
    <source>
        <strain evidence="7 8">GZAAS20.1005</strain>
    </source>
</reference>
<comment type="caution">
    <text evidence="7">The sequence shown here is derived from an EMBL/GenBank/DDBJ whole genome shotgun (WGS) entry which is preliminary data.</text>
</comment>
<dbReference type="PANTHER" id="PTHR34105:SF1">
    <property type="entry name" value="PROLINE-, GLUTAMIC ACID- AND LEUCINE-RICH PROTEIN 1"/>
    <property type="match status" value="1"/>
</dbReference>
<feature type="domain" description="Pre-rRNA-processing protein RIX1 N-terminal" evidence="6">
    <location>
        <begin position="6"/>
        <end position="216"/>
    </location>
</feature>
<evidence type="ECO:0000256" key="2">
    <source>
        <dbReference type="ARBA" id="ARBA00010511"/>
    </source>
</evidence>
<dbReference type="InterPro" id="IPR012583">
    <property type="entry name" value="RIX1_N"/>
</dbReference>
<proteinExistence type="inferred from homology"/>
<evidence type="ECO:0000256" key="3">
    <source>
        <dbReference type="ARBA" id="ARBA00021502"/>
    </source>
</evidence>
<dbReference type="EMBL" id="JXNT01000002">
    <property type="protein sequence ID" value="ODM22308.1"/>
    <property type="molecule type" value="Genomic_DNA"/>
</dbReference>
<evidence type="ECO:0000256" key="5">
    <source>
        <dbReference type="SAM" id="MobiDB-lite"/>
    </source>
</evidence>
<feature type="compositionally biased region" description="Polar residues" evidence="5">
    <location>
        <begin position="628"/>
        <end position="637"/>
    </location>
</feature>
<sequence>MATTSLRAVTHRLTTTPVQQLPPIASFLATSLSDCGELLSAPQNQKTGKSDSDNAVQIHKLKTRLGSLLQDRTFEGRWTGVVLVKATVEAGQWEVLRGCEPLVRSLIAILAKPDPVTTKKMCIITLTRIFHLTYQYPTLVREITTPSLPSFITSILNLVSVKPSSEPIRKLRPSTPFLEIVLYAILELIARHPTIFRPFSAQIHSLLQAIIGSTSPTYPEPVVELAQRLFISLHNCAPKNSSGEEWRNATMFTISSIHRTSDYVFRGIIEQWESVDPNLRQAAAPQDYTQEAGDDGPDPLGLSGWRGIHSGVDRILALLRLLSTFFSTPTASAVSIPMGQILDLTSRLTSVIVPTESGDVQANPQISREERESLWTELPRIHTACMKLLQSAVNALETGTLSVAQTILEQGAWVFRAEKFSRKVRVSMYGLVRSFLPIVGPSMTKQTVSSLTELFRTCCVDLLPPVDDSSSSAGLSTDAKGKSKANQVTVNADSFLNSGKQGRQAKQGPSFPELKRAASELLPVILTYVPTELLAPSLRAEIDRTIILTADKNAMLSSVLNPLPAVRGRGAGSSIIPFLARSYADEMEVESLVRPRMPVLMSTPDMNGTVVVDDDEDEDEDMSRPGYQPTSQSTGFLRTSPPPAAAISNTQAASVETSQTPTPAPAPAPSLNKRVYEEPTPQAPVAQPAEMKEDAQVKRARFEKDTSAASAPAQPSLAKESPATFTGTPAIPVEQSSVTNASAPQPVQTATSFPKPVPATNPDVKTPAAGEEESDDEMPTLNLESDTDDEDEEMDG</sequence>
<feature type="compositionally biased region" description="Acidic residues" evidence="5">
    <location>
        <begin position="612"/>
        <end position="621"/>
    </location>
</feature>
<keyword evidence="4" id="KW-0539">Nucleus</keyword>
<keyword evidence="8" id="KW-1185">Reference proteome</keyword>
<name>A0A1E3BN28_ASPCR</name>
<dbReference type="STRING" id="573508.A0A1E3BN28"/>
<dbReference type="VEuPathDB" id="FungiDB:SI65_03154"/>